<dbReference type="GeneID" id="25988137"/>
<feature type="compositionally biased region" description="Basic and acidic residues" evidence="2">
    <location>
        <begin position="303"/>
        <end position="313"/>
    </location>
</feature>
<accession>J5RFT9</accession>
<evidence type="ECO:0000256" key="2">
    <source>
        <dbReference type="SAM" id="MobiDB-lite"/>
    </source>
</evidence>
<evidence type="ECO:0000256" key="3">
    <source>
        <dbReference type="SAM" id="Phobius"/>
    </source>
</evidence>
<name>J5RFT9_TRIAS</name>
<evidence type="ECO:0000313" key="5">
    <source>
        <dbReference type="Proteomes" id="UP000002748"/>
    </source>
</evidence>
<feature type="region of interest" description="Disordered" evidence="2">
    <location>
        <begin position="256"/>
        <end position="322"/>
    </location>
</feature>
<feature type="transmembrane region" description="Helical" evidence="3">
    <location>
        <begin position="168"/>
        <end position="193"/>
    </location>
</feature>
<keyword evidence="3" id="KW-1133">Transmembrane helix</keyword>
<keyword evidence="3" id="KW-0472">Membrane</keyword>
<proteinExistence type="predicted"/>
<feature type="coiled-coil region" evidence="1">
    <location>
        <begin position="137"/>
        <end position="166"/>
    </location>
</feature>
<keyword evidence="3" id="KW-0812">Transmembrane</keyword>
<protein>
    <submittedName>
        <fullName evidence="4">Uncharacterized protein</fullName>
    </submittedName>
</protein>
<dbReference type="VEuPathDB" id="FungiDB:A1Q1_04625"/>
<dbReference type="Proteomes" id="UP000002748">
    <property type="component" value="Unassembled WGS sequence"/>
</dbReference>
<comment type="caution">
    <text evidence="4">The sequence shown here is derived from an EMBL/GenBank/DDBJ whole genome shotgun (WGS) entry which is preliminary data.</text>
</comment>
<keyword evidence="1" id="KW-0175">Coiled coil</keyword>
<evidence type="ECO:0000256" key="1">
    <source>
        <dbReference type="SAM" id="Coils"/>
    </source>
</evidence>
<dbReference type="AlphaFoldDB" id="J5RFT9"/>
<reference evidence="4 5" key="1">
    <citation type="journal article" date="2012" name="Eukaryot. Cell">
        <title>Draft genome sequence of CBS 2479, the standard type strain of Trichosporon asahii.</title>
        <authorList>
            <person name="Yang R.Y."/>
            <person name="Li H.T."/>
            <person name="Zhu H."/>
            <person name="Zhou G.P."/>
            <person name="Wang M."/>
            <person name="Wang L."/>
        </authorList>
    </citation>
    <scope>NUCLEOTIDE SEQUENCE [LARGE SCALE GENOMIC DNA]</scope>
    <source>
        <strain evidence="5">ATCC 90039 / CBS 2479 / JCM 2466 / KCTC 7840 / NCYC 2677 / UAMH 7654</strain>
    </source>
</reference>
<dbReference type="EMBL" id="ALBS01000027">
    <property type="protein sequence ID" value="EJT52413.1"/>
    <property type="molecule type" value="Genomic_DNA"/>
</dbReference>
<dbReference type="KEGG" id="tasa:A1Q1_04625"/>
<feature type="compositionally biased region" description="Basic and acidic residues" evidence="2">
    <location>
        <begin position="287"/>
        <end position="296"/>
    </location>
</feature>
<feature type="transmembrane region" description="Helical" evidence="3">
    <location>
        <begin position="27"/>
        <end position="49"/>
    </location>
</feature>
<dbReference type="RefSeq" id="XP_014183532.1">
    <property type="nucleotide sequence ID" value="XM_014328057.1"/>
</dbReference>
<dbReference type="HOGENOM" id="CLU_863785_0_0_1"/>
<gene>
    <name evidence="4" type="ORF">A1Q1_04625</name>
</gene>
<sequence length="322" mass="35028">MRGGLTNTEQAQKAAAEEAQRQHESQILFLIFMGVVGGCCLVIVLLLLAVHLREWGPDLCLEIKLCFTRCCGTRKRNAQSDCEAQATSTSGGKTHEMGDLPSPAAYPRCLEVAVSRSNRVTPFSSNIFAPMNSNSAAEEILRLMQEAAAEKARKKAEEKAETEHDEKIATIVIGTLCGVAFTAICLLCVCLNWSNWWGHIQRFFAGLACGCRRRRARTDCEQGPDATPAIDKEGTAPHFVARACGQNELALDHPSRASIAPSHDSDATAVADAQTSAHVATHPTVAQDHHASDYNEKNIQSEQETKEAKDESTHATVDSYHN</sequence>
<organism evidence="4 5">
    <name type="scientific">Trichosporon asahii var. asahii (strain ATCC 90039 / CBS 2479 / JCM 2466 / KCTC 7840 / NBRC 103889/ NCYC 2677 / UAMH 7654)</name>
    <name type="common">Yeast</name>
    <dbReference type="NCBI Taxonomy" id="1186058"/>
    <lineage>
        <taxon>Eukaryota</taxon>
        <taxon>Fungi</taxon>
        <taxon>Dikarya</taxon>
        <taxon>Basidiomycota</taxon>
        <taxon>Agaricomycotina</taxon>
        <taxon>Tremellomycetes</taxon>
        <taxon>Trichosporonales</taxon>
        <taxon>Trichosporonaceae</taxon>
        <taxon>Trichosporon</taxon>
    </lineage>
</organism>
<evidence type="ECO:0000313" key="4">
    <source>
        <dbReference type="EMBL" id="EJT52413.1"/>
    </source>
</evidence>